<protein>
    <submittedName>
        <fullName evidence="4">CRP-like cAMP-binding protein</fullName>
    </submittedName>
</protein>
<gene>
    <name evidence="4" type="ORF">J2S01_000300</name>
</gene>
<keyword evidence="5" id="KW-1185">Reference proteome</keyword>
<evidence type="ECO:0000256" key="2">
    <source>
        <dbReference type="ARBA" id="ARBA00006479"/>
    </source>
</evidence>
<dbReference type="Gene3D" id="3.30.420.40">
    <property type="match status" value="2"/>
</dbReference>
<dbReference type="PANTHER" id="PTHR18964">
    <property type="entry name" value="ROK (REPRESSOR, ORF, KINASE) FAMILY"/>
    <property type="match status" value="1"/>
</dbReference>
<dbReference type="PANTHER" id="PTHR18964:SF149">
    <property type="entry name" value="BIFUNCTIONAL UDP-N-ACETYLGLUCOSAMINE 2-EPIMERASE_N-ACETYLMANNOSAMINE KINASE"/>
    <property type="match status" value="1"/>
</dbReference>
<evidence type="ECO:0000313" key="4">
    <source>
        <dbReference type="EMBL" id="MDQ0202607.1"/>
    </source>
</evidence>
<dbReference type="SUPFAM" id="SSF53067">
    <property type="entry name" value="Actin-like ATPase domain"/>
    <property type="match status" value="1"/>
</dbReference>
<reference evidence="4 5" key="1">
    <citation type="submission" date="2023-07" db="EMBL/GenBank/DDBJ databases">
        <title>Genomic Encyclopedia of Type Strains, Phase IV (KMG-IV): sequencing the most valuable type-strain genomes for metagenomic binning, comparative biology and taxonomic classification.</title>
        <authorList>
            <person name="Goeker M."/>
        </authorList>
    </citation>
    <scope>NUCLEOTIDE SEQUENCE [LARGE SCALE GENOMIC DNA]</scope>
    <source>
        <strain evidence="4 5">DSM 16980</strain>
    </source>
</reference>
<dbReference type="InterPro" id="IPR036388">
    <property type="entry name" value="WH-like_DNA-bd_sf"/>
</dbReference>
<evidence type="ECO:0000313" key="5">
    <source>
        <dbReference type="Proteomes" id="UP001239167"/>
    </source>
</evidence>
<name>A0ABT9Y459_9FIRM</name>
<dbReference type="InterPro" id="IPR000600">
    <property type="entry name" value="ROK"/>
</dbReference>
<comment type="function">
    <text evidence="1">Transcriptional repressor of xylose-utilizing enzymes.</text>
</comment>
<evidence type="ECO:0000256" key="3">
    <source>
        <dbReference type="ARBA" id="ARBA00022629"/>
    </source>
</evidence>
<keyword evidence="3" id="KW-0859">Xylose metabolism</keyword>
<dbReference type="EMBL" id="JAUSUE010000002">
    <property type="protein sequence ID" value="MDQ0202607.1"/>
    <property type="molecule type" value="Genomic_DNA"/>
</dbReference>
<comment type="caution">
    <text evidence="4">The sequence shown here is derived from an EMBL/GenBank/DDBJ whole genome shotgun (WGS) entry which is preliminary data.</text>
</comment>
<accession>A0ABT9Y459</accession>
<organism evidence="4 5">
    <name type="scientific">Pectinatus haikarae</name>
    <dbReference type="NCBI Taxonomy" id="349096"/>
    <lineage>
        <taxon>Bacteria</taxon>
        <taxon>Bacillati</taxon>
        <taxon>Bacillota</taxon>
        <taxon>Negativicutes</taxon>
        <taxon>Selenomonadales</taxon>
        <taxon>Selenomonadaceae</taxon>
        <taxon>Pectinatus</taxon>
    </lineage>
</organism>
<evidence type="ECO:0000256" key="1">
    <source>
        <dbReference type="ARBA" id="ARBA00002486"/>
    </source>
</evidence>
<sequence length="340" mass="38662">MVNILHKKDLRSENLELLRLCLRRVRQATKPQMAEYTGLSVVTVNSLLQDLLLNGEAAAAEEAESSGGRRAQTYSFNAEHRLALIIYMHEKTGRDTMFISVDDLLGNTLEISELQPKKINLEYFTEVLRPYFNKYPQISVIVVGLPGVEVKGKLVISDYPGLQDTMFCQSLSAQLQCPVIFENDINVTVAGYIYSLEEKYRQETVVGIYFPQNYLPGAGIFVKGNLYRGRDGIAGEMGHCFRTFKPKHKIKFADKASTVNCEAIRNAVQAILLFVSTWNPHRIVIYSEIIQPAQTEFIRKCCVHEISEEFLPEITIKSEIYEDYKKGIRCLAAEYLNNKK</sequence>
<dbReference type="Proteomes" id="UP001239167">
    <property type="component" value="Unassembled WGS sequence"/>
</dbReference>
<keyword evidence="3" id="KW-0119">Carbohydrate metabolism</keyword>
<comment type="similarity">
    <text evidence="2">Belongs to the ROK (NagC/XylR) family.</text>
</comment>
<dbReference type="InterPro" id="IPR043129">
    <property type="entry name" value="ATPase_NBD"/>
</dbReference>
<dbReference type="RefSeq" id="WP_307222522.1">
    <property type="nucleotide sequence ID" value="NZ_JAUSUE010000002.1"/>
</dbReference>
<proteinExistence type="inferred from homology"/>
<dbReference type="Gene3D" id="1.10.10.10">
    <property type="entry name" value="Winged helix-like DNA-binding domain superfamily/Winged helix DNA-binding domain"/>
    <property type="match status" value="1"/>
</dbReference>
<dbReference type="Pfam" id="PF00480">
    <property type="entry name" value="ROK"/>
    <property type="match status" value="1"/>
</dbReference>